<protein>
    <submittedName>
        <fullName evidence="1">Uncharacterized protein</fullName>
    </submittedName>
</protein>
<accession>A0ACC0TY52</accession>
<evidence type="ECO:0000313" key="2">
    <source>
        <dbReference type="Proteomes" id="UP001207468"/>
    </source>
</evidence>
<dbReference type="Proteomes" id="UP001207468">
    <property type="component" value="Unassembled WGS sequence"/>
</dbReference>
<dbReference type="EMBL" id="JAGFNK010000343">
    <property type="protein sequence ID" value="KAI9452261.1"/>
    <property type="molecule type" value="Genomic_DNA"/>
</dbReference>
<evidence type="ECO:0000313" key="1">
    <source>
        <dbReference type="EMBL" id="KAI9452261.1"/>
    </source>
</evidence>
<reference evidence="1" key="1">
    <citation type="submission" date="2021-03" db="EMBL/GenBank/DDBJ databases">
        <title>Evolutionary priming and transition to the ectomycorrhizal habit in an iconic lineage of mushroom-forming fungi: is preadaptation a requirement?</title>
        <authorList>
            <consortium name="DOE Joint Genome Institute"/>
            <person name="Looney B.P."/>
            <person name="Miyauchi S."/>
            <person name="Morin E."/>
            <person name="Drula E."/>
            <person name="Courty P.E."/>
            <person name="Chicoki N."/>
            <person name="Fauchery L."/>
            <person name="Kohler A."/>
            <person name="Kuo A."/>
            <person name="LaButti K."/>
            <person name="Pangilinan J."/>
            <person name="Lipzen A."/>
            <person name="Riley R."/>
            <person name="Andreopoulos W."/>
            <person name="He G."/>
            <person name="Johnson J."/>
            <person name="Barry K.W."/>
            <person name="Grigoriev I.V."/>
            <person name="Nagy L."/>
            <person name="Hibbett D."/>
            <person name="Henrissat B."/>
            <person name="Matheny P.B."/>
            <person name="Labbe J."/>
            <person name="Martin A.F."/>
        </authorList>
    </citation>
    <scope>NUCLEOTIDE SEQUENCE</scope>
    <source>
        <strain evidence="1">BPL698</strain>
    </source>
</reference>
<gene>
    <name evidence="1" type="ORF">F5148DRAFT_1236733</name>
</gene>
<keyword evidence="2" id="KW-1185">Reference proteome</keyword>
<proteinExistence type="predicted"/>
<organism evidence="1 2">
    <name type="scientific">Russula earlei</name>
    <dbReference type="NCBI Taxonomy" id="71964"/>
    <lineage>
        <taxon>Eukaryota</taxon>
        <taxon>Fungi</taxon>
        <taxon>Dikarya</taxon>
        <taxon>Basidiomycota</taxon>
        <taxon>Agaricomycotina</taxon>
        <taxon>Agaricomycetes</taxon>
        <taxon>Russulales</taxon>
        <taxon>Russulaceae</taxon>
        <taxon>Russula</taxon>
    </lineage>
</organism>
<name>A0ACC0TY52_9AGAM</name>
<comment type="caution">
    <text evidence="1">The sequence shown here is derived from an EMBL/GenBank/DDBJ whole genome shotgun (WGS) entry which is preliminary data.</text>
</comment>
<sequence>MLYSSTVFARSASSILAHITRLPAELASHPLLFTLSTNTPASSLSQLVAALSSLSSSGSVGCLVAPTPPPPGVPGAIACSMAFFHGRHATPFRSDIPGRPETQVGRWHAMRSKGEEEVRGGEPVFGVTHGEVDWERIWRRSIKDGAVPPALRGLGKEDVHTIITLTDNAPQGLNESLSCFPLASKLGLFCSSTPFVTGRPYTLFYNGSVNSSGAVGIALSGGPRPTLQRAFPDLRVITPPLKVTGSDGNLVHQLDNRNPIAHLVSAIEESALTGRAAKDDEFYLGVLRDGDLWQVHHITSGGLSRGTMALETETAPGKGTSVQIFHRPSDHISLDVLPGAAKNTLTFVVSPQSESVPAKEGEATVTVVEDSFVATSENGFMLSKEDETAWTCVAPGSQGRLAW</sequence>